<feature type="signal peptide" evidence="1">
    <location>
        <begin position="1"/>
        <end position="30"/>
    </location>
</feature>
<dbReference type="EMBL" id="RHPJ01000002">
    <property type="protein sequence ID" value="TGO05163.1"/>
    <property type="molecule type" value="Genomic_DNA"/>
</dbReference>
<dbReference type="AlphaFoldDB" id="A0A4Z1E3W8"/>
<gene>
    <name evidence="2" type="ORF">SERN_1167</name>
</gene>
<evidence type="ECO:0000313" key="2">
    <source>
        <dbReference type="EMBL" id="TGO05163.1"/>
    </source>
</evidence>
<comment type="caution">
    <text evidence="2">The sequence shown here is derived from an EMBL/GenBank/DDBJ whole genome shotgun (WGS) entry which is preliminary data.</text>
</comment>
<sequence>MLTKKLGTTLTGTLAAATLAFAMTAAPASAQTVRPADGATECAAAPASPAATTDDGSGSVDMTQLDATASGEAVAGATALLDGGGLTVHAAADAVDREGAKAYLLEAGGETFTSVTFPVAGDHSALLSNLTVVTDADGGIVQYAETLVGSNAGGTFQLTTYVDGTLVNDEDTGIAFVGDEQLTADVAGSPGSDVVAAKNTGACLATVLGVSGVVGAIIAKVCVGACAVPMTPVTGPVCAACVGGFAVVGGASIGAIASCF</sequence>
<keyword evidence="1" id="KW-0732">Signal</keyword>
<reference evidence="2 3" key="1">
    <citation type="submission" date="2018-11" db="EMBL/GenBank/DDBJ databases">
        <title>Complete genome sequencing of the Actinobacteria Serinibacter sp. K3-2.</title>
        <authorList>
            <person name="Rakitin A.L."/>
            <person name="Beletsky A.V."/>
            <person name="Mardanov A.V."/>
            <person name="Ravin N.V."/>
            <person name="Gromova A.S."/>
            <person name="Filippova S.N."/>
            <person name="Gal'Chenko V.F."/>
        </authorList>
    </citation>
    <scope>NUCLEOTIDE SEQUENCE [LARGE SCALE GENOMIC DNA]</scope>
    <source>
        <strain evidence="2 3">K3-2</strain>
    </source>
</reference>
<organism evidence="2 3">
    <name type="scientific">Serinibacter arcticus</name>
    <dbReference type="NCBI Taxonomy" id="1655435"/>
    <lineage>
        <taxon>Bacteria</taxon>
        <taxon>Bacillati</taxon>
        <taxon>Actinomycetota</taxon>
        <taxon>Actinomycetes</taxon>
        <taxon>Micrococcales</taxon>
        <taxon>Beutenbergiaceae</taxon>
        <taxon>Serinibacter</taxon>
    </lineage>
</organism>
<accession>A0A4Z1E3W8</accession>
<protein>
    <submittedName>
        <fullName evidence="2">Uncharacterized protein</fullName>
    </submittedName>
</protein>
<dbReference type="RefSeq" id="WP_199241527.1">
    <property type="nucleotide sequence ID" value="NZ_RHPJ01000002.1"/>
</dbReference>
<name>A0A4Z1E3W8_9MICO</name>
<feature type="chain" id="PRO_5021261374" evidence="1">
    <location>
        <begin position="31"/>
        <end position="260"/>
    </location>
</feature>
<keyword evidence="3" id="KW-1185">Reference proteome</keyword>
<proteinExistence type="predicted"/>
<evidence type="ECO:0000256" key="1">
    <source>
        <dbReference type="SAM" id="SignalP"/>
    </source>
</evidence>
<dbReference type="Proteomes" id="UP000297318">
    <property type="component" value="Unassembled WGS sequence"/>
</dbReference>
<evidence type="ECO:0000313" key="3">
    <source>
        <dbReference type="Proteomes" id="UP000297318"/>
    </source>
</evidence>